<dbReference type="AlphaFoldDB" id="A0A7S3PZC3"/>
<proteinExistence type="predicted"/>
<dbReference type="InterPro" id="IPR008775">
    <property type="entry name" value="Phytyl_CoA_dOase-like"/>
</dbReference>
<comment type="cofactor">
    <cofactor evidence="1">
        <name>Fe cation</name>
        <dbReference type="ChEBI" id="CHEBI:24875"/>
    </cofactor>
</comment>
<evidence type="ECO:0000313" key="2">
    <source>
        <dbReference type="EMBL" id="CAE0460431.1"/>
    </source>
</evidence>
<organism evidence="2">
    <name type="scientific">Chaetoceros debilis</name>
    <dbReference type="NCBI Taxonomy" id="122233"/>
    <lineage>
        <taxon>Eukaryota</taxon>
        <taxon>Sar</taxon>
        <taxon>Stramenopiles</taxon>
        <taxon>Ochrophyta</taxon>
        <taxon>Bacillariophyta</taxon>
        <taxon>Coscinodiscophyceae</taxon>
        <taxon>Chaetocerotophycidae</taxon>
        <taxon>Chaetocerotales</taxon>
        <taxon>Chaetocerotaceae</taxon>
        <taxon>Chaetoceros</taxon>
    </lineage>
</organism>
<reference evidence="2" key="1">
    <citation type="submission" date="2021-01" db="EMBL/GenBank/DDBJ databases">
        <authorList>
            <person name="Corre E."/>
            <person name="Pelletier E."/>
            <person name="Niang G."/>
            <person name="Scheremetjew M."/>
            <person name="Finn R."/>
            <person name="Kale V."/>
            <person name="Holt S."/>
            <person name="Cochrane G."/>
            <person name="Meng A."/>
            <person name="Brown T."/>
            <person name="Cohen L."/>
        </authorList>
    </citation>
    <scope>NUCLEOTIDE SEQUENCE</scope>
    <source>
        <strain evidence="2">MM31A-1</strain>
    </source>
</reference>
<evidence type="ECO:0000256" key="1">
    <source>
        <dbReference type="ARBA" id="ARBA00001962"/>
    </source>
</evidence>
<name>A0A7S3PZC3_9STRA</name>
<sequence length="267" mass="30775">MIQKKYKTIDQCHQFLQQQNNQANSNENISIPFLQHFNTWRNLETVREFVTSPLMADMARTLLDVPSIKLYQDSLFHKRQNDGPTPWHSDARMAPFDTSHMITFWIPLQNIPSVEEGGSGLMFVDKSHGDFALPFWNRVPKGDVGNGEDYDCKTGKVKYEESREYERLDERYSYGSGNDGVSSYMPMERGDCTVHAGWTLHSANGVKCETDRYALAVTYVDAQAEIREDARMSSGSLGHDEDRKSYEDWINEVRPRTYFEHSLVPII</sequence>
<dbReference type="Gene3D" id="2.60.120.620">
    <property type="entry name" value="q2cbj1_9rhob like domain"/>
    <property type="match status" value="1"/>
</dbReference>
<dbReference type="SUPFAM" id="SSF51197">
    <property type="entry name" value="Clavaminate synthase-like"/>
    <property type="match status" value="1"/>
</dbReference>
<dbReference type="Pfam" id="PF05721">
    <property type="entry name" value="PhyH"/>
    <property type="match status" value="1"/>
</dbReference>
<protein>
    <recommendedName>
        <fullName evidence="3">Phytanoyl-CoA dioxygenase</fullName>
    </recommendedName>
</protein>
<dbReference type="PANTHER" id="PTHR20883:SF49">
    <property type="entry name" value="PHYTANOYL-COA DIOXYGENASE"/>
    <property type="match status" value="1"/>
</dbReference>
<gene>
    <name evidence="2" type="ORF">CDEB00056_LOCUS5272</name>
</gene>
<dbReference type="PANTHER" id="PTHR20883">
    <property type="entry name" value="PHYTANOYL-COA DIOXYGENASE DOMAIN CONTAINING 1"/>
    <property type="match status" value="1"/>
</dbReference>
<evidence type="ECO:0008006" key="3">
    <source>
        <dbReference type="Google" id="ProtNLM"/>
    </source>
</evidence>
<dbReference type="EMBL" id="HBIO01007103">
    <property type="protein sequence ID" value="CAE0460431.1"/>
    <property type="molecule type" value="Transcribed_RNA"/>
</dbReference>
<accession>A0A7S3PZC3</accession>